<organism evidence="2 3">
    <name type="scientific">Tuber borchii</name>
    <name type="common">White truffle</name>
    <dbReference type="NCBI Taxonomy" id="42251"/>
    <lineage>
        <taxon>Eukaryota</taxon>
        <taxon>Fungi</taxon>
        <taxon>Dikarya</taxon>
        <taxon>Ascomycota</taxon>
        <taxon>Pezizomycotina</taxon>
        <taxon>Pezizomycetes</taxon>
        <taxon>Pezizales</taxon>
        <taxon>Tuberaceae</taxon>
        <taxon>Tuber</taxon>
    </lineage>
</organism>
<feature type="compositionally biased region" description="Polar residues" evidence="1">
    <location>
        <begin position="1"/>
        <end position="11"/>
    </location>
</feature>
<dbReference type="AlphaFoldDB" id="A0A2T6ZY22"/>
<proteinExistence type="predicted"/>
<reference evidence="2 3" key="1">
    <citation type="submission" date="2017-04" db="EMBL/GenBank/DDBJ databases">
        <title>Draft genome sequence of Tuber borchii Vittad., a whitish edible truffle.</title>
        <authorList>
            <consortium name="DOE Joint Genome Institute"/>
            <person name="Murat C."/>
            <person name="Kuo A."/>
            <person name="Barry K.W."/>
            <person name="Clum A."/>
            <person name="Dockter R.B."/>
            <person name="Fauchery L."/>
            <person name="Iotti M."/>
            <person name="Kohler A."/>
            <person name="Labutti K."/>
            <person name="Lindquist E.A."/>
            <person name="Lipzen A."/>
            <person name="Ohm R.A."/>
            <person name="Wang M."/>
            <person name="Grigoriev I.V."/>
            <person name="Zambonelli A."/>
            <person name="Martin F.M."/>
        </authorList>
    </citation>
    <scope>NUCLEOTIDE SEQUENCE [LARGE SCALE GENOMIC DNA]</scope>
    <source>
        <strain evidence="2 3">Tbo3840</strain>
    </source>
</reference>
<dbReference type="EMBL" id="NESQ01000066">
    <property type="protein sequence ID" value="PUU80379.1"/>
    <property type="molecule type" value="Genomic_DNA"/>
</dbReference>
<sequence>MSTPHEQTQGGPSHITPDPLPATWRISPEFEMQAALIPDGNRFEYQSPAKLISTIKTTVDSGSAEEYFLYFHGINHGQLAELEREYRWCELRCTARFTTENSLSGLICKILSGGSLNNLGINFWRHILFKIWKTPGHTCDSIDSFYGTRFNVSDVRSKEGYQVIWPVTRGARPAWPSVVLEVGYSEALDFLHLDAKWWLINSTGNTRFVTIVQLMTSPFAIHIECWAMVTSDDRQKIKGPPQTPACVQVFDIDAEGTVASEFPGIRIPYSCIFDEPNENAPDALLTNAQLSSFALSMFNHVL</sequence>
<keyword evidence="3" id="KW-1185">Reference proteome</keyword>
<dbReference type="Proteomes" id="UP000244722">
    <property type="component" value="Unassembled WGS sequence"/>
</dbReference>
<evidence type="ECO:0000313" key="3">
    <source>
        <dbReference type="Proteomes" id="UP000244722"/>
    </source>
</evidence>
<gene>
    <name evidence="2" type="ORF">B9Z19DRAFT_1123633</name>
</gene>
<feature type="region of interest" description="Disordered" evidence="1">
    <location>
        <begin position="1"/>
        <end position="20"/>
    </location>
</feature>
<evidence type="ECO:0000256" key="1">
    <source>
        <dbReference type="SAM" id="MobiDB-lite"/>
    </source>
</evidence>
<comment type="caution">
    <text evidence="2">The sequence shown here is derived from an EMBL/GenBank/DDBJ whole genome shotgun (WGS) entry which is preliminary data.</text>
</comment>
<protein>
    <submittedName>
        <fullName evidence="2">Uncharacterized protein</fullName>
    </submittedName>
</protein>
<name>A0A2T6ZY22_TUBBO</name>
<evidence type="ECO:0000313" key="2">
    <source>
        <dbReference type="EMBL" id="PUU80379.1"/>
    </source>
</evidence>
<dbReference type="OrthoDB" id="76567at2759"/>
<dbReference type="STRING" id="42251.A0A2T6ZY22"/>
<accession>A0A2T6ZY22</accession>